<dbReference type="Proteomes" id="UP001159428">
    <property type="component" value="Unassembled WGS sequence"/>
</dbReference>
<protein>
    <submittedName>
        <fullName evidence="3">Uncharacterized protein</fullName>
    </submittedName>
</protein>
<dbReference type="GO" id="GO:0007129">
    <property type="term" value="P:homologous chromosome pairing at meiosis"/>
    <property type="evidence" value="ECO:0007669"/>
    <property type="project" value="TreeGrafter"/>
</dbReference>
<dbReference type="GO" id="GO:0000800">
    <property type="term" value="C:lateral element"/>
    <property type="evidence" value="ECO:0007669"/>
    <property type="project" value="TreeGrafter"/>
</dbReference>
<dbReference type="GO" id="GO:0048477">
    <property type="term" value="P:oogenesis"/>
    <property type="evidence" value="ECO:0007669"/>
    <property type="project" value="TreeGrafter"/>
</dbReference>
<proteinExistence type="inferred from homology"/>
<evidence type="ECO:0000256" key="2">
    <source>
        <dbReference type="ARBA" id="ARBA00093453"/>
    </source>
</evidence>
<dbReference type="PANTHER" id="PTHR28575:SF1">
    <property type="entry name" value="MEIOSIS-SPECIFIC PROTEIN MEI4"/>
    <property type="match status" value="1"/>
</dbReference>
<evidence type="ECO:0000256" key="1">
    <source>
        <dbReference type="ARBA" id="ARBA00023254"/>
    </source>
</evidence>
<organism evidence="3 4">
    <name type="scientific">Pocillopora meandrina</name>
    <dbReference type="NCBI Taxonomy" id="46732"/>
    <lineage>
        <taxon>Eukaryota</taxon>
        <taxon>Metazoa</taxon>
        <taxon>Cnidaria</taxon>
        <taxon>Anthozoa</taxon>
        <taxon>Hexacorallia</taxon>
        <taxon>Scleractinia</taxon>
        <taxon>Astrocoeniina</taxon>
        <taxon>Pocilloporidae</taxon>
        <taxon>Pocillopora</taxon>
    </lineage>
</organism>
<name>A0AAU9WSA3_9CNID</name>
<dbReference type="GO" id="GO:0006310">
    <property type="term" value="P:DNA recombination"/>
    <property type="evidence" value="ECO:0007669"/>
    <property type="project" value="InterPro"/>
</dbReference>
<dbReference type="InterPro" id="IPR025888">
    <property type="entry name" value="MEI4"/>
</dbReference>
<dbReference type="PANTHER" id="PTHR28575">
    <property type="entry name" value="MEIOSIS-SPECIFIC PROTEIN MEI4"/>
    <property type="match status" value="1"/>
</dbReference>
<accession>A0AAU9WSA3</accession>
<evidence type="ECO:0000313" key="3">
    <source>
        <dbReference type="EMBL" id="CAH3124291.1"/>
    </source>
</evidence>
<dbReference type="EMBL" id="CALNXJ010000020">
    <property type="protein sequence ID" value="CAH3124291.1"/>
    <property type="molecule type" value="Genomic_DNA"/>
</dbReference>
<dbReference type="AlphaFoldDB" id="A0AAU9WSA3"/>
<dbReference type="GO" id="GO:0042138">
    <property type="term" value="P:meiotic DNA double-strand break formation"/>
    <property type="evidence" value="ECO:0007669"/>
    <property type="project" value="InterPro"/>
</dbReference>
<comment type="similarity">
    <text evidence="2">Belongs to the MEI4L family.</text>
</comment>
<gene>
    <name evidence="3" type="ORF">PMEA_00011191</name>
</gene>
<evidence type="ECO:0000313" key="4">
    <source>
        <dbReference type="Proteomes" id="UP001159428"/>
    </source>
</evidence>
<comment type="caution">
    <text evidence="3">The sequence shown here is derived from an EMBL/GenBank/DDBJ whole genome shotgun (WGS) entry which is preliminary data.</text>
</comment>
<sequence length="195" mass="22175">MSLVMEDYSEFTPRMEELVDSLIKCLLQWQGVPLDVETFCSSDIGIGNNMISMIFTLLFHILFQSFTSDDIRIILVSLGSSPALRDLCLSKLAWAVQNVGSSLKVVAKGDCELHGKVMTYQNVFHVLLALEEILRGTFVKQETYSETVSSIYHNLNSSLRHVSKAFPVFAHFVWRLLLLLSRHLSFSEQEEQKLL</sequence>
<keyword evidence="4" id="KW-1185">Reference proteome</keyword>
<keyword evidence="1" id="KW-0469">Meiosis</keyword>
<dbReference type="GO" id="GO:0007283">
    <property type="term" value="P:spermatogenesis"/>
    <property type="evidence" value="ECO:0007669"/>
    <property type="project" value="TreeGrafter"/>
</dbReference>
<reference evidence="3 4" key="1">
    <citation type="submission" date="2022-05" db="EMBL/GenBank/DDBJ databases">
        <authorList>
            <consortium name="Genoscope - CEA"/>
            <person name="William W."/>
        </authorList>
    </citation>
    <scope>NUCLEOTIDE SEQUENCE [LARGE SCALE GENOMIC DNA]</scope>
</reference>